<dbReference type="InterPro" id="IPR001448">
    <property type="entry name" value="SASP_alpha/beta-type"/>
</dbReference>
<comment type="similarity">
    <text evidence="2">Belongs to the alpha/beta-type SASP family.</text>
</comment>
<evidence type="ECO:0000256" key="3">
    <source>
        <dbReference type="ARBA" id="ARBA00023125"/>
    </source>
</evidence>
<keyword evidence="5" id="KW-1185">Reference proteome</keyword>
<dbReference type="Pfam" id="PF00269">
    <property type="entry name" value="SASP"/>
    <property type="match status" value="1"/>
</dbReference>
<dbReference type="eggNOG" id="ENOG5033CAV">
    <property type="taxonomic scope" value="Bacteria"/>
</dbReference>
<name>A8MIB2_ALKOO</name>
<evidence type="ECO:0008006" key="6">
    <source>
        <dbReference type="Google" id="ProtNLM"/>
    </source>
</evidence>
<dbReference type="InterPro" id="IPR038300">
    <property type="entry name" value="SASP_sf_alpha/beta"/>
</dbReference>
<evidence type="ECO:0000313" key="5">
    <source>
        <dbReference type="Proteomes" id="UP000000269"/>
    </source>
</evidence>
<organism evidence="4 5">
    <name type="scientific">Alkaliphilus oremlandii (strain OhILAs)</name>
    <name type="common">Clostridium oremlandii (strain OhILAs)</name>
    <dbReference type="NCBI Taxonomy" id="350688"/>
    <lineage>
        <taxon>Bacteria</taxon>
        <taxon>Bacillati</taxon>
        <taxon>Bacillota</taxon>
        <taxon>Clostridia</taxon>
        <taxon>Peptostreptococcales</taxon>
        <taxon>Natronincolaceae</taxon>
        <taxon>Alkaliphilus</taxon>
    </lineage>
</organism>
<reference evidence="5" key="1">
    <citation type="submission" date="2007-10" db="EMBL/GenBank/DDBJ databases">
        <title>Complete genome of Alkaliphilus oremlandii OhILAs.</title>
        <authorList>
            <person name="Copeland A."/>
            <person name="Lucas S."/>
            <person name="Lapidus A."/>
            <person name="Barry K."/>
            <person name="Detter J.C."/>
            <person name="Glavina del Rio T."/>
            <person name="Hammon N."/>
            <person name="Israni S."/>
            <person name="Dalin E."/>
            <person name="Tice H."/>
            <person name="Pitluck S."/>
            <person name="Chain P."/>
            <person name="Malfatti S."/>
            <person name="Shin M."/>
            <person name="Vergez L."/>
            <person name="Schmutz J."/>
            <person name="Larimer F."/>
            <person name="Land M."/>
            <person name="Hauser L."/>
            <person name="Kyrpides N."/>
            <person name="Mikhailova N."/>
            <person name="Stolz J.F."/>
            <person name="Dawson A."/>
            <person name="Fisher E."/>
            <person name="Crable B."/>
            <person name="Perera E."/>
            <person name="Lisak J."/>
            <person name="Ranganathan M."/>
            <person name="Basu P."/>
            <person name="Richardson P."/>
        </authorList>
    </citation>
    <scope>NUCLEOTIDE SEQUENCE [LARGE SCALE GENOMIC DNA]</scope>
    <source>
        <strain evidence="5">OhILAs</strain>
    </source>
</reference>
<dbReference type="PROSITE" id="PS00304">
    <property type="entry name" value="SASP_1"/>
    <property type="match status" value="1"/>
</dbReference>
<dbReference type="EMBL" id="CP000853">
    <property type="protein sequence ID" value="ABW19544.1"/>
    <property type="molecule type" value="Genomic_DNA"/>
</dbReference>
<keyword evidence="3" id="KW-0238">DNA-binding</keyword>
<dbReference type="OrthoDB" id="1708261at2"/>
<dbReference type="GO" id="GO:0003690">
    <property type="term" value="F:double-stranded DNA binding"/>
    <property type="evidence" value="ECO:0007669"/>
    <property type="project" value="InterPro"/>
</dbReference>
<dbReference type="HOGENOM" id="CLU_169738_1_1_9"/>
<comment type="function">
    <text evidence="1">SASP are bound to spore DNA. They are double-stranded DNA-binding proteins that cause DNA to change to an a-like conformation. They protect the DNA backbone from chemical and enzymatic cleavage and are thus involved in dormant spore's high resistance to UV light.</text>
</comment>
<protein>
    <recommendedName>
        <fullName evidence="6">Small acid-soluble spore protein alpha/beta type</fullName>
    </recommendedName>
</protein>
<accession>A8MIB2</accession>
<sequence>MKKKELKKFADEFTPDMMMKYEIAEELGLIDKVKKYGWGGLTAKETGRIGGIMTSRKKENKKGRTK</sequence>
<proteinExistence type="inferred from homology"/>
<evidence type="ECO:0000313" key="4">
    <source>
        <dbReference type="EMBL" id="ABW19544.1"/>
    </source>
</evidence>
<dbReference type="AlphaFoldDB" id="A8MIB2"/>
<dbReference type="KEGG" id="aoe:Clos_2007"/>
<dbReference type="InterPro" id="IPR018126">
    <property type="entry name" value="SASP_alpha/beta-type_CS"/>
</dbReference>
<dbReference type="Gene3D" id="6.10.10.80">
    <property type="entry name" value="Small, acid-soluble spore protein, alpha/beta type-like"/>
    <property type="match status" value="1"/>
</dbReference>
<dbReference type="Proteomes" id="UP000000269">
    <property type="component" value="Chromosome"/>
</dbReference>
<evidence type="ECO:0000256" key="1">
    <source>
        <dbReference type="ARBA" id="ARBA00003863"/>
    </source>
</evidence>
<dbReference type="STRING" id="350688.Clos_2007"/>
<dbReference type="GO" id="GO:0006265">
    <property type="term" value="P:DNA topological change"/>
    <property type="evidence" value="ECO:0007669"/>
    <property type="project" value="InterPro"/>
</dbReference>
<evidence type="ECO:0000256" key="2">
    <source>
        <dbReference type="ARBA" id="ARBA00005442"/>
    </source>
</evidence>
<dbReference type="RefSeq" id="WP_012159853.1">
    <property type="nucleotide sequence ID" value="NC_009922.1"/>
</dbReference>
<gene>
    <name evidence="4" type="ordered locus">Clos_2007</name>
</gene>